<feature type="region of interest" description="Disordered" evidence="4">
    <location>
        <begin position="371"/>
        <end position="402"/>
    </location>
</feature>
<feature type="compositionally biased region" description="Basic and acidic residues" evidence="4">
    <location>
        <begin position="393"/>
        <end position="402"/>
    </location>
</feature>
<dbReference type="PROSITE" id="PS51194">
    <property type="entry name" value="HELICASE_CTER"/>
    <property type="match status" value="1"/>
</dbReference>
<sequence>MSPATLDSRLDGVVGGRTASALEKAFEMRTVRDLLWHLPRRYSNRGELTPLLGLPIGEHVTVLAQVLDVRERRMQRRNGKLLEVRITDGIGTLQLTFFNQAWRANDLRAGARGIFAGKVSEYRGQLQLQHPDYELFDRNDETVGGETIGELQKEELDQAAARAFAERPVPIYPATARLPSWSIQKAVELALDALDAVEDPLPREIRDAEDVIPLAQALERVHRPERDDEWRRARDSLRFREAFELQLALLDRRRQLGLAAGTPRPRVDGGLLDAFDAGLPFELTAGQREAAAAISAELAEPHPMHRLLQGEVGSGKTVVALRAMLQVAEAPVAGPAGDGGGQSALLAPTEVLAAQHFRSITEALRAESASTEALRAESASTEALRAEPASTEHSADDAPGHDLLDRVRPVLLTSKMPVAERRRALLEIASGSARIVVGTHALLSEGVSFYDLGLIVVDEQHRFGVEQREALRLKGAEPHVLAMTATPIPRTVALTAFGDLETSVIRELPAGRRGIETFAVPVLEKPAWAERAWRRATEEVAAGRQVYVVCPAIADNTREEGDEDPAVGSESGEPGESGAAAARPLASVEQTLAELRARPDYAGVGVGALTGAMRPEEKAAVMRAFAAGELDVLVATTVIEVGVNVPNASTMIVRDADRFGISQLHQLRGRVGRGEHPGLCLLLTTAEPGTVARERIEAVAATSDGFELAERDLELRREGDILGTAQSGGRSTLRLLRVAEHGELIEHAREVAAALLDRDPDLEGAPGLAEMLRREAEQRRLDNLAKS</sequence>
<dbReference type="InterPro" id="IPR047112">
    <property type="entry name" value="RecG/Mfd"/>
</dbReference>
<keyword evidence="2 7" id="KW-0067">ATP-binding</keyword>
<dbReference type="InterPro" id="IPR006935">
    <property type="entry name" value="Helicase/UvrB_N"/>
</dbReference>
<feature type="compositionally biased region" description="Low complexity" evidence="4">
    <location>
        <begin position="568"/>
        <end position="582"/>
    </location>
</feature>
<dbReference type="GO" id="GO:0016787">
    <property type="term" value="F:hydrolase activity"/>
    <property type="evidence" value="ECO:0007669"/>
    <property type="project" value="UniProtKB-KW"/>
</dbReference>
<dbReference type="RefSeq" id="WP_218116386.1">
    <property type="nucleotide sequence ID" value="NZ_CAJVAP010000042.1"/>
</dbReference>
<evidence type="ECO:0000256" key="2">
    <source>
        <dbReference type="ARBA" id="ARBA00022806"/>
    </source>
</evidence>
<keyword evidence="8" id="KW-1185">Reference proteome</keyword>
<dbReference type="Pfam" id="PF00271">
    <property type="entry name" value="Helicase_C"/>
    <property type="match status" value="1"/>
</dbReference>
<dbReference type="CDD" id="cd04488">
    <property type="entry name" value="RecG_wedge_OBF"/>
    <property type="match status" value="1"/>
</dbReference>
<dbReference type="GO" id="GO:0005524">
    <property type="term" value="F:ATP binding"/>
    <property type="evidence" value="ECO:0007669"/>
    <property type="project" value="InterPro"/>
</dbReference>
<dbReference type="InterPro" id="IPR045562">
    <property type="entry name" value="RecG_dom3_C"/>
</dbReference>
<evidence type="ECO:0000256" key="3">
    <source>
        <dbReference type="ARBA" id="ARBA00049819"/>
    </source>
</evidence>
<comment type="caution">
    <text evidence="7">The sequence shown here is derived from an EMBL/GenBank/DDBJ whole genome shotgun (WGS) entry which is preliminary data.</text>
</comment>
<dbReference type="Pfam" id="PF17191">
    <property type="entry name" value="RecG_wedge"/>
    <property type="match status" value="1"/>
</dbReference>
<evidence type="ECO:0000313" key="7">
    <source>
        <dbReference type="EMBL" id="CAG7621966.1"/>
    </source>
</evidence>
<feature type="region of interest" description="Disordered" evidence="4">
    <location>
        <begin position="558"/>
        <end position="584"/>
    </location>
</feature>
<dbReference type="GO" id="GO:0006281">
    <property type="term" value="P:DNA repair"/>
    <property type="evidence" value="ECO:0007669"/>
    <property type="project" value="InterPro"/>
</dbReference>
<name>A0A916NX22_9MICO</name>
<dbReference type="GO" id="GO:0003677">
    <property type="term" value="F:DNA binding"/>
    <property type="evidence" value="ECO:0007669"/>
    <property type="project" value="InterPro"/>
</dbReference>
<reference evidence="7" key="1">
    <citation type="submission" date="2021-06" db="EMBL/GenBank/DDBJ databases">
        <authorList>
            <person name="Criscuolo A."/>
        </authorList>
    </citation>
    <scope>NUCLEOTIDE SEQUENCE</scope>
    <source>
        <strain evidence="7">CIP111803</strain>
    </source>
</reference>
<gene>
    <name evidence="7" type="primary">recG</name>
    <name evidence="7" type="ORF">LEUCIP111803_02466</name>
</gene>
<dbReference type="AlphaFoldDB" id="A0A916NX22"/>
<dbReference type="Proteomes" id="UP000693892">
    <property type="component" value="Unassembled WGS sequence"/>
</dbReference>
<dbReference type="EMBL" id="CAJVAP010000042">
    <property type="protein sequence ID" value="CAG7621966.1"/>
    <property type="molecule type" value="Genomic_DNA"/>
</dbReference>
<evidence type="ECO:0000256" key="4">
    <source>
        <dbReference type="SAM" id="MobiDB-lite"/>
    </source>
</evidence>
<dbReference type="InterPro" id="IPR001650">
    <property type="entry name" value="Helicase_C-like"/>
</dbReference>
<keyword evidence="1 7" id="KW-0378">Hydrolase</keyword>
<dbReference type="GO" id="GO:0003678">
    <property type="term" value="F:DNA helicase activity"/>
    <property type="evidence" value="ECO:0007669"/>
    <property type="project" value="TreeGrafter"/>
</dbReference>
<feature type="domain" description="Helicase ATP-binding" evidence="5">
    <location>
        <begin position="297"/>
        <end position="505"/>
    </location>
</feature>
<evidence type="ECO:0000259" key="6">
    <source>
        <dbReference type="PROSITE" id="PS51194"/>
    </source>
</evidence>
<proteinExistence type="predicted"/>
<protein>
    <recommendedName>
        <fullName evidence="3">Probable DNA 3'-5' helicase RecG</fullName>
    </recommendedName>
</protein>
<evidence type="ECO:0000256" key="1">
    <source>
        <dbReference type="ARBA" id="ARBA00022801"/>
    </source>
</evidence>
<dbReference type="Pfam" id="PF04851">
    <property type="entry name" value="ResIII"/>
    <property type="match status" value="1"/>
</dbReference>
<dbReference type="InterPro" id="IPR033454">
    <property type="entry name" value="RecG_wedge"/>
</dbReference>
<dbReference type="PROSITE" id="PS51192">
    <property type="entry name" value="HELICASE_ATP_BIND_1"/>
    <property type="match status" value="1"/>
</dbReference>
<organism evidence="7 8">
    <name type="scientific">Leucobacter soli</name>
    <dbReference type="NCBI Taxonomy" id="2812850"/>
    <lineage>
        <taxon>Bacteria</taxon>
        <taxon>Bacillati</taxon>
        <taxon>Actinomycetota</taxon>
        <taxon>Actinomycetes</taxon>
        <taxon>Micrococcales</taxon>
        <taxon>Microbacteriaceae</taxon>
        <taxon>Leucobacter</taxon>
    </lineage>
</organism>
<accession>A0A916NX22</accession>
<dbReference type="InterPro" id="IPR014001">
    <property type="entry name" value="Helicase_ATP-bd"/>
</dbReference>
<dbReference type="SMART" id="SM00490">
    <property type="entry name" value="HELICc"/>
    <property type="match status" value="1"/>
</dbReference>
<keyword evidence="2 7" id="KW-0547">Nucleotide-binding</keyword>
<dbReference type="Pfam" id="PF19833">
    <property type="entry name" value="RecG_dom3_C"/>
    <property type="match status" value="1"/>
</dbReference>
<dbReference type="PANTHER" id="PTHR47964">
    <property type="entry name" value="ATP-DEPENDENT DNA HELICASE HOMOLOG RECG, CHLOROPLASTIC"/>
    <property type="match status" value="1"/>
</dbReference>
<evidence type="ECO:0000259" key="5">
    <source>
        <dbReference type="PROSITE" id="PS51192"/>
    </source>
</evidence>
<dbReference type="SMART" id="SM00487">
    <property type="entry name" value="DEXDc"/>
    <property type="match status" value="1"/>
</dbReference>
<keyword evidence="2 7" id="KW-0347">Helicase</keyword>
<evidence type="ECO:0000313" key="8">
    <source>
        <dbReference type="Proteomes" id="UP000693892"/>
    </source>
</evidence>
<dbReference type="PANTHER" id="PTHR47964:SF1">
    <property type="entry name" value="ATP-DEPENDENT DNA HELICASE HOMOLOG RECG, CHLOROPLASTIC"/>
    <property type="match status" value="1"/>
</dbReference>
<feature type="domain" description="Helicase C-terminal" evidence="6">
    <location>
        <begin position="562"/>
        <end position="714"/>
    </location>
</feature>